<evidence type="ECO:0000313" key="2">
    <source>
        <dbReference type="Proteomes" id="UP000494102"/>
    </source>
</evidence>
<protein>
    <submittedName>
        <fullName evidence="1">Uncharacterized protein</fullName>
    </submittedName>
</protein>
<name>A0A6J5K8Z3_9BURK</name>
<proteinExistence type="predicted"/>
<dbReference type="Proteomes" id="UP000494102">
    <property type="component" value="Unassembled WGS sequence"/>
</dbReference>
<dbReference type="AlphaFoldDB" id="A0A6J5K8Z3"/>
<accession>A0A6J5K8Z3</accession>
<evidence type="ECO:0000313" key="1">
    <source>
        <dbReference type="EMBL" id="CAB4050420.1"/>
    </source>
</evidence>
<sequence>MFERRNTPKRVTGQVLLWDPGLREYIYLAQDIVDSLLFQCEAGDSHIHAPCGSI</sequence>
<reference evidence="1 2" key="1">
    <citation type="submission" date="2020-04" db="EMBL/GenBank/DDBJ databases">
        <authorList>
            <person name="De Canck E."/>
        </authorList>
    </citation>
    <scope>NUCLEOTIDE SEQUENCE [LARGE SCALE GENOMIC DNA]</scope>
    <source>
        <strain evidence="1 2">LMG 9964</strain>
    </source>
</reference>
<dbReference type="EMBL" id="CADILN010000005">
    <property type="protein sequence ID" value="CAB4050420.1"/>
    <property type="molecule type" value="Genomic_DNA"/>
</dbReference>
<organism evidence="1 2">
    <name type="scientific">Paraburkholderia phenoliruptrix</name>
    <dbReference type="NCBI Taxonomy" id="252970"/>
    <lineage>
        <taxon>Bacteria</taxon>
        <taxon>Pseudomonadati</taxon>
        <taxon>Pseudomonadota</taxon>
        <taxon>Betaproteobacteria</taxon>
        <taxon>Burkholderiales</taxon>
        <taxon>Burkholderiaceae</taxon>
        <taxon>Paraburkholderia</taxon>
    </lineage>
</organism>
<gene>
    <name evidence="1" type="ORF">LMG9964_04086</name>
</gene>